<evidence type="ECO:0000313" key="2">
    <source>
        <dbReference type="Proteomes" id="UP000829398"/>
    </source>
</evidence>
<name>A0ACB8K7A6_CITSI</name>
<dbReference type="Proteomes" id="UP000829398">
    <property type="component" value="Chromosome 6"/>
</dbReference>
<organism evidence="1 2">
    <name type="scientific">Citrus sinensis</name>
    <name type="common">Sweet orange</name>
    <name type="synonym">Citrus aurantium var. sinensis</name>
    <dbReference type="NCBI Taxonomy" id="2711"/>
    <lineage>
        <taxon>Eukaryota</taxon>
        <taxon>Viridiplantae</taxon>
        <taxon>Streptophyta</taxon>
        <taxon>Embryophyta</taxon>
        <taxon>Tracheophyta</taxon>
        <taxon>Spermatophyta</taxon>
        <taxon>Magnoliopsida</taxon>
        <taxon>eudicotyledons</taxon>
        <taxon>Gunneridae</taxon>
        <taxon>Pentapetalae</taxon>
        <taxon>rosids</taxon>
        <taxon>malvids</taxon>
        <taxon>Sapindales</taxon>
        <taxon>Rutaceae</taxon>
        <taxon>Aurantioideae</taxon>
        <taxon>Citrus</taxon>
    </lineage>
</organism>
<keyword evidence="2" id="KW-1185">Reference proteome</keyword>
<reference evidence="2" key="1">
    <citation type="journal article" date="2023" name="Hortic. Res.">
        <title>A chromosome-level phased genome enabling allele-level studies in sweet orange: a case study on citrus Huanglongbing tolerance.</title>
        <authorList>
            <person name="Wu B."/>
            <person name="Yu Q."/>
            <person name="Deng Z."/>
            <person name="Duan Y."/>
            <person name="Luo F."/>
            <person name="Gmitter F. Jr."/>
        </authorList>
    </citation>
    <scope>NUCLEOTIDE SEQUENCE [LARGE SCALE GENOMIC DNA]</scope>
    <source>
        <strain evidence="2">cv. Valencia</strain>
    </source>
</reference>
<protein>
    <submittedName>
        <fullName evidence="1">Protein CLP1-like</fullName>
    </submittedName>
</protein>
<evidence type="ECO:0000313" key="1">
    <source>
        <dbReference type="EMBL" id="KAH9739946.1"/>
    </source>
</evidence>
<sequence length="234" mass="26120">MVGYVNVNAVLGNRRNQAITSQQLDDAVLRPRAIVVRPKDSGIGNVEKETHRINQKSSGNYPLVYFFGYTNPGKNVEWYRVLVKELAQMLERHFCDMESQAAGMVINAIEWIEGKGPIWMLSSLRSEVVLRSGIKQLVRRPEVIGMRSSAICISIRLLMDHRGHKIRSANGSTTSCQPSEGNACEFWPTLGALSFANETDEIILSKLFRYLSPSQGELPSKNLIMGTLAGDDEH</sequence>
<dbReference type="EMBL" id="CM039175">
    <property type="protein sequence ID" value="KAH9739946.1"/>
    <property type="molecule type" value="Genomic_DNA"/>
</dbReference>
<accession>A0ACB8K7A6</accession>
<proteinExistence type="predicted"/>
<gene>
    <name evidence="1" type="ORF">KPL71_019297</name>
</gene>
<comment type="caution">
    <text evidence="1">The sequence shown here is derived from an EMBL/GenBank/DDBJ whole genome shotgun (WGS) entry which is preliminary data.</text>
</comment>